<reference evidence="3 4" key="1">
    <citation type="submission" date="2019-02" db="EMBL/GenBank/DDBJ databases">
        <title>Genome sequencing of the rare red list fungi Hericium alpestre (H. flagellum).</title>
        <authorList>
            <person name="Buettner E."/>
            <person name="Kellner H."/>
        </authorList>
    </citation>
    <scope>NUCLEOTIDE SEQUENCE [LARGE SCALE GENOMIC DNA]</scope>
    <source>
        <strain evidence="3 4">DSM 108284</strain>
    </source>
</reference>
<proteinExistence type="predicted"/>
<name>A0A4Y9ZML8_9AGAM</name>
<feature type="domain" description="Sey1/RHD3-like three-helix bundle" evidence="2">
    <location>
        <begin position="2"/>
        <end position="73"/>
    </location>
</feature>
<accession>A0A4Y9ZML8</accession>
<feature type="non-terminal residue" evidence="3">
    <location>
        <position position="1"/>
    </location>
</feature>
<evidence type="ECO:0000259" key="2">
    <source>
        <dbReference type="Pfam" id="PF20428"/>
    </source>
</evidence>
<gene>
    <name evidence="3" type="ORF">EWM64_g8506</name>
</gene>
<keyword evidence="1" id="KW-1133">Transmembrane helix</keyword>
<comment type="caution">
    <text evidence="3">The sequence shown here is derived from an EMBL/GenBank/DDBJ whole genome shotgun (WGS) entry which is preliminary data.</text>
</comment>
<dbReference type="Proteomes" id="UP000298061">
    <property type="component" value="Unassembled WGS sequence"/>
</dbReference>
<dbReference type="InterPro" id="IPR046758">
    <property type="entry name" value="Sey1/RHD3-like_3HB"/>
</dbReference>
<dbReference type="EMBL" id="SFCI01001547">
    <property type="protein sequence ID" value="TFY75504.1"/>
    <property type="molecule type" value="Genomic_DNA"/>
</dbReference>
<keyword evidence="4" id="KW-1185">Reference proteome</keyword>
<evidence type="ECO:0000313" key="4">
    <source>
        <dbReference type="Proteomes" id="UP000298061"/>
    </source>
</evidence>
<feature type="transmembrane region" description="Helical" evidence="1">
    <location>
        <begin position="41"/>
        <end position="68"/>
    </location>
</feature>
<dbReference type="AlphaFoldDB" id="A0A4Y9ZML8"/>
<keyword evidence="1" id="KW-0812">Transmembrane</keyword>
<protein>
    <recommendedName>
        <fullName evidence="2">Sey1/RHD3-like three-helix bundle domain-containing protein</fullName>
    </recommendedName>
</protein>
<dbReference type="Pfam" id="PF20428">
    <property type="entry name" value="Sey1_3HB"/>
    <property type="match status" value="1"/>
</dbReference>
<evidence type="ECO:0000313" key="3">
    <source>
        <dbReference type="EMBL" id="TFY75504.1"/>
    </source>
</evidence>
<evidence type="ECO:0000256" key="1">
    <source>
        <dbReference type="SAM" id="Phobius"/>
    </source>
</evidence>
<sequence>YYVEAKRSTVSSIAQVPYWMYGVLVVLGWNEAMLVLFNPLYFAMALIGLASSWVIVQLGLVGPLLQIVGTIAKEVRRQAETRLREHFSDPIHAQAAQAQRMLNEMDTADMETDMDIRRRAPSQSL</sequence>
<dbReference type="OrthoDB" id="1597724at2759"/>
<organism evidence="3 4">
    <name type="scientific">Hericium alpestre</name>
    <dbReference type="NCBI Taxonomy" id="135208"/>
    <lineage>
        <taxon>Eukaryota</taxon>
        <taxon>Fungi</taxon>
        <taxon>Dikarya</taxon>
        <taxon>Basidiomycota</taxon>
        <taxon>Agaricomycotina</taxon>
        <taxon>Agaricomycetes</taxon>
        <taxon>Russulales</taxon>
        <taxon>Hericiaceae</taxon>
        <taxon>Hericium</taxon>
    </lineage>
</organism>
<keyword evidence="1" id="KW-0472">Membrane</keyword>
<dbReference type="STRING" id="135208.A0A4Y9ZML8"/>